<comment type="caution">
    <text evidence="4">The sequence shown here is derived from an EMBL/GenBank/DDBJ whole genome shotgun (WGS) entry which is preliminary data.</text>
</comment>
<dbReference type="Pfam" id="PF00400">
    <property type="entry name" value="WD40"/>
    <property type="match status" value="1"/>
</dbReference>
<organism evidence="4 5">
    <name type="scientific">Penicillium malachiteum</name>
    <dbReference type="NCBI Taxonomy" id="1324776"/>
    <lineage>
        <taxon>Eukaryota</taxon>
        <taxon>Fungi</taxon>
        <taxon>Dikarya</taxon>
        <taxon>Ascomycota</taxon>
        <taxon>Pezizomycotina</taxon>
        <taxon>Eurotiomycetes</taxon>
        <taxon>Eurotiomycetidae</taxon>
        <taxon>Eurotiales</taxon>
        <taxon>Aspergillaceae</taxon>
        <taxon>Penicillium</taxon>
    </lineage>
</organism>
<protein>
    <submittedName>
        <fullName evidence="4">Vegetative incompatibility protein HET-E-1</fullName>
    </submittedName>
</protein>
<keyword evidence="5" id="KW-1185">Reference proteome</keyword>
<dbReference type="InterPro" id="IPR019775">
    <property type="entry name" value="WD40_repeat_CS"/>
</dbReference>
<dbReference type="EMBL" id="JAQJAN010000008">
    <property type="protein sequence ID" value="KAJ5724892.1"/>
    <property type="molecule type" value="Genomic_DNA"/>
</dbReference>
<dbReference type="SMART" id="SM00320">
    <property type="entry name" value="WD40"/>
    <property type="match status" value="1"/>
</dbReference>
<reference evidence="4" key="2">
    <citation type="submission" date="2023-01" db="EMBL/GenBank/DDBJ databases">
        <authorList>
            <person name="Petersen C."/>
        </authorList>
    </citation>
    <scope>NUCLEOTIDE SEQUENCE</scope>
    <source>
        <strain evidence="4">IBT 17514</strain>
    </source>
</reference>
<dbReference type="SUPFAM" id="SSF50978">
    <property type="entry name" value="WD40 repeat-like"/>
    <property type="match status" value="1"/>
</dbReference>
<proteinExistence type="predicted"/>
<accession>A0AAD6MVP5</accession>
<evidence type="ECO:0000313" key="5">
    <source>
        <dbReference type="Proteomes" id="UP001215712"/>
    </source>
</evidence>
<dbReference type="Gene3D" id="2.130.10.10">
    <property type="entry name" value="YVTN repeat-like/Quinoprotein amine dehydrogenase"/>
    <property type="match status" value="1"/>
</dbReference>
<keyword evidence="2" id="KW-0677">Repeat</keyword>
<dbReference type="PROSITE" id="PS50082">
    <property type="entry name" value="WD_REPEATS_2"/>
    <property type="match status" value="1"/>
</dbReference>
<evidence type="ECO:0000256" key="3">
    <source>
        <dbReference type="PROSITE-ProRule" id="PRU00221"/>
    </source>
</evidence>
<dbReference type="PROSITE" id="PS50294">
    <property type="entry name" value="WD_REPEATS_REGION"/>
    <property type="match status" value="1"/>
</dbReference>
<feature type="repeat" description="WD" evidence="3">
    <location>
        <begin position="14"/>
        <end position="49"/>
    </location>
</feature>
<keyword evidence="1 3" id="KW-0853">WD repeat</keyword>
<dbReference type="InterPro" id="IPR015943">
    <property type="entry name" value="WD40/YVTN_repeat-like_dom_sf"/>
</dbReference>
<evidence type="ECO:0000256" key="2">
    <source>
        <dbReference type="ARBA" id="ARBA00022737"/>
    </source>
</evidence>
<dbReference type="InterPro" id="IPR001680">
    <property type="entry name" value="WD40_rpt"/>
</dbReference>
<evidence type="ECO:0000313" key="4">
    <source>
        <dbReference type="EMBL" id="KAJ5724892.1"/>
    </source>
</evidence>
<gene>
    <name evidence="4" type="ORF">N7493_006620</name>
</gene>
<dbReference type="AlphaFoldDB" id="A0AAD6MVP5"/>
<dbReference type="InterPro" id="IPR036322">
    <property type="entry name" value="WD40_repeat_dom_sf"/>
</dbReference>
<sequence length="156" mass="16769">MRLWTVSGKECEIIQTGQSSIQSAVLSLNNHFIVSGSTDGSVRLWDLETKGAQELAKLDVQVRDLSFSSCGLYIETDRGVLDLGASGFRLIPSSLSESDSTNALFVTQDWLLSGSTNVLWLPEEYYSTCIATSGSHIAIGHSSGAVSFIAVDSFLV</sequence>
<dbReference type="PROSITE" id="PS00678">
    <property type="entry name" value="WD_REPEATS_1"/>
    <property type="match status" value="1"/>
</dbReference>
<dbReference type="Proteomes" id="UP001215712">
    <property type="component" value="Unassembled WGS sequence"/>
</dbReference>
<evidence type="ECO:0000256" key="1">
    <source>
        <dbReference type="ARBA" id="ARBA00022574"/>
    </source>
</evidence>
<name>A0AAD6MVP5_9EURO</name>
<reference evidence="4" key="1">
    <citation type="journal article" date="2023" name="IMA Fungus">
        <title>Comparative genomic study of the Penicillium genus elucidates a diverse pangenome and 15 lateral gene transfer events.</title>
        <authorList>
            <person name="Petersen C."/>
            <person name="Sorensen T."/>
            <person name="Nielsen M.R."/>
            <person name="Sondergaard T.E."/>
            <person name="Sorensen J.L."/>
            <person name="Fitzpatrick D.A."/>
            <person name="Frisvad J.C."/>
            <person name="Nielsen K.L."/>
        </authorList>
    </citation>
    <scope>NUCLEOTIDE SEQUENCE</scope>
    <source>
        <strain evidence="4">IBT 17514</strain>
    </source>
</reference>